<organism evidence="1 2">
    <name type="scientific">Prauserella marina</name>
    <dbReference type="NCBI Taxonomy" id="530584"/>
    <lineage>
        <taxon>Bacteria</taxon>
        <taxon>Bacillati</taxon>
        <taxon>Actinomycetota</taxon>
        <taxon>Actinomycetes</taxon>
        <taxon>Pseudonocardiales</taxon>
        <taxon>Pseudonocardiaceae</taxon>
        <taxon>Prauserella</taxon>
    </lineage>
</organism>
<evidence type="ECO:0000313" key="2">
    <source>
        <dbReference type="Proteomes" id="UP000199494"/>
    </source>
</evidence>
<keyword evidence="2" id="KW-1185">Reference proteome</keyword>
<dbReference type="RefSeq" id="WP_170140243.1">
    <property type="nucleotide sequence ID" value="NZ_CP016353.1"/>
</dbReference>
<protein>
    <submittedName>
        <fullName evidence="1">Uncharacterized protein</fullName>
    </submittedName>
</protein>
<gene>
    <name evidence="1" type="ORF">SAMN05421630_108114</name>
</gene>
<accession>A0A222VU05</accession>
<proteinExistence type="predicted"/>
<dbReference type="STRING" id="530584.SAMN05421630_108114"/>
<dbReference type="EMBL" id="FMZE01000008">
    <property type="protein sequence ID" value="SDD41966.1"/>
    <property type="molecule type" value="Genomic_DNA"/>
</dbReference>
<name>A0A222VU05_9PSEU</name>
<dbReference type="KEGG" id="pmad:BAY61_22965"/>
<evidence type="ECO:0000313" key="1">
    <source>
        <dbReference type="EMBL" id="SDD41966.1"/>
    </source>
</evidence>
<reference evidence="1 2" key="1">
    <citation type="submission" date="2016-10" db="EMBL/GenBank/DDBJ databases">
        <authorList>
            <person name="de Groot N.N."/>
        </authorList>
    </citation>
    <scope>NUCLEOTIDE SEQUENCE [LARGE SCALE GENOMIC DNA]</scope>
    <source>
        <strain evidence="1 2">CGMCC 4.5506</strain>
    </source>
</reference>
<sequence length="803" mass="87701">MQAPRRDRPVLVAAVSDSSFFLDTVESALAALGRQVRVGGAAVTPSPPGDSWPDVCHELTESASAFLDDNLSPETGIEVIEAPRLEELEARLARVVPPPEEAREEGRRPWTSGPTVLFLVEATRTVRGADPEERLDRVQEVVRGIRDRLGVSVSPYSVVVYDKLGVDRVYARTVGNARETPAEQWVLAAETICSFTDLVQARHVNPKAMVTESDPPATMAAALTGFLTAQAGTAWALHFFTGSIVSKLIQDAASIARASGNPVLRGPSEHSLACGALARWQLYDAPYLIVVTAGMVDELRGTLANLRDSQSRGFIVFGETEPGTWQPFQGTVHDHENGKAVLDAYGVPCFHLTDPDRIDEDLASAFAAYHERRGPVVLLASPSVLRHTGGEVHLPAGREVSTPTVDEDTVDTVADILNNQQSVIVCQCGKLDEEERELVYDLAARTGIALVDSLARPGTVARYHRGGIVDEFLGTMSVYGCSTSVWRLLHPDGRLLPYDEHALFFLKSKVPDLSTPFSDKALHDEVRVVQLTDTPGHVSPFTDVAVTERLSSFLRRLSERINPDPHVLRHRAAAAERARRAEGDPLARVPSIPMSHEHFFTRLRSVIGDLVERQGYSYTGFYDVGRGGISAVRNLPRTGPGFSGWYGRALMGDALLAIPTVALSGPENILGFIGDGAARLVPSFLPSLAQQLRFESGRITANVSIFFLLNGAFSIIRSYRELQHAATADAQMSLLSFVEPPWQQVWGGTTIRHEAIRTVDADVLSHALTEPATVNLFSVHLAHDNEGDDIMPRSRSNWRMRTR</sequence>
<dbReference type="Proteomes" id="UP000199494">
    <property type="component" value="Unassembled WGS sequence"/>
</dbReference>
<dbReference type="AlphaFoldDB" id="A0A222VU05"/>